<feature type="domain" description="Piwi" evidence="1">
    <location>
        <begin position="17"/>
        <end position="130"/>
    </location>
</feature>
<gene>
    <name evidence="3" type="primary">LOC115732129</name>
</gene>
<keyword evidence="2" id="KW-1185">Reference proteome</keyword>
<dbReference type="Proteomes" id="UP000827889">
    <property type="component" value="Chromosome 4"/>
</dbReference>
<evidence type="ECO:0000313" key="3">
    <source>
        <dbReference type="RefSeq" id="XP_048133055.1"/>
    </source>
</evidence>
<dbReference type="RefSeq" id="XP_048133055.1">
    <property type="nucleotide sequence ID" value="XM_048277098.1"/>
</dbReference>
<organism evidence="2 3">
    <name type="scientific">Rhodamnia argentea</name>
    <dbReference type="NCBI Taxonomy" id="178133"/>
    <lineage>
        <taxon>Eukaryota</taxon>
        <taxon>Viridiplantae</taxon>
        <taxon>Streptophyta</taxon>
        <taxon>Embryophyta</taxon>
        <taxon>Tracheophyta</taxon>
        <taxon>Spermatophyta</taxon>
        <taxon>Magnoliopsida</taxon>
        <taxon>eudicotyledons</taxon>
        <taxon>Gunneridae</taxon>
        <taxon>Pentapetalae</taxon>
        <taxon>rosids</taxon>
        <taxon>malvids</taxon>
        <taxon>Myrtales</taxon>
        <taxon>Myrtaceae</taxon>
        <taxon>Myrtoideae</taxon>
        <taxon>Myrteae</taxon>
        <taxon>Australasian group</taxon>
        <taxon>Rhodamnia</taxon>
    </lineage>
</organism>
<dbReference type="Gene3D" id="3.30.420.10">
    <property type="entry name" value="Ribonuclease H-like superfamily/Ribonuclease H"/>
    <property type="match status" value="1"/>
</dbReference>
<dbReference type="InterPro" id="IPR003165">
    <property type="entry name" value="Piwi"/>
</dbReference>
<dbReference type="SUPFAM" id="SSF53098">
    <property type="entry name" value="Ribonuclease H-like"/>
    <property type="match status" value="1"/>
</dbReference>
<dbReference type="InterPro" id="IPR012337">
    <property type="entry name" value="RNaseH-like_sf"/>
</dbReference>
<name>A0ABM3H8X5_9MYRT</name>
<dbReference type="Pfam" id="PF02171">
    <property type="entry name" value="Piwi"/>
    <property type="match status" value="1"/>
</dbReference>
<accession>A0ABM3H8X5</accession>
<sequence length="130" mass="14869">MGKSQWENLALQINVKVVASMDWPEVTKYRARLSTQPRGEIIKDLCTPTGGMIGELIRDFASSTGNEPRRIIFYRDGVSEGQFSEGLDREMTAIRQVICWGIDYHPPVTLIVVQKRNHTLLFPNKKNMFD</sequence>
<dbReference type="InterPro" id="IPR036397">
    <property type="entry name" value="RNaseH_sf"/>
</dbReference>
<evidence type="ECO:0000313" key="2">
    <source>
        <dbReference type="Proteomes" id="UP000827889"/>
    </source>
</evidence>
<proteinExistence type="predicted"/>
<dbReference type="GeneID" id="115732129"/>
<reference evidence="3" key="1">
    <citation type="submission" date="2025-08" db="UniProtKB">
        <authorList>
            <consortium name="RefSeq"/>
        </authorList>
    </citation>
    <scope>IDENTIFICATION</scope>
    <source>
        <tissue evidence="3">Leaf</tissue>
    </source>
</reference>
<evidence type="ECO:0000259" key="1">
    <source>
        <dbReference type="PROSITE" id="PS50822"/>
    </source>
</evidence>
<protein>
    <submittedName>
        <fullName evidence="3">Protein argonaute 12-like isoform X2</fullName>
    </submittedName>
</protein>
<dbReference type="PANTHER" id="PTHR22891">
    <property type="entry name" value="EUKARYOTIC TRANSLATION INITIATION FACTOR 2C"/>
    <property type="match status" value="1"/>
</dbReference>
<dbReference type="PROSITE" id="PS50822">
    <property type="entry name" value="PIWI"/>
    <property type="match status" value="1"/>
</dbReference>